<evidence type="ECO:0000313" key="3">
    <source>
        <dbReference type="EMBL" id="KKL52305.1"/>
    </source>
</evidence>
<dbReference type="SUPFAM" id="SSF55781">
    <property type="entry name" value="GAF domain-like"/>
    <property type="match status" value="1"/>
</dbReference>
<feature type="coiled-coil region" evidence="1">
    <location>
        <begin position="32"/>
        <end position="59"/>
    </location>
</feature>
<dbReference type="EMBL" id="LAZR01031942">
    <property type="protein sequence ID" value="KKL52305.1"/>
    <property type="molecule type" value="Genomic_DNA"/>
</dbReference>
<proteinExistence type="predicted"/>
<comment type="caution">
    <text evidence="3">The sequence shown here is derived from an EMBL/GenBank/DDBJ whole genome shotgun (WGS) entry which is preliminary data.</text>
</comment>
<gene>
    <name evidence="3" type="ORF">LCGC14_2286800</name>
</gene>
<accession>A0A0F9F516</accession>
<name>A0A0F9F516_9ZZZZ</name>
<feature type="domain" description="GAF" evidence="2">
    <location>
        <begin position="67"/>
        <end position="177"/>
    </location>
</feature>
<dbReference type="InterPro" id="IPR043128">
    <property type="entry name" value="Rev_trsase/Diguanyl_cyclase"/>
</dbReference>
<sequence>VGGQPKRPRVDNSVTGLFSHLAGVYLSSYVQERESQDALEKLEAEKAEKESVIDMYSNSERFVGIERDNILKEAMQNLYTSLEIESAALVTGWGSPGKLLVEDSIGIPKNILGKYKVSKTDKIINTVIEAREPAVLSDAAKRITKLSKKNDDQLKTFIVAPVLFCDEVLGILNIHRMKGAGKKLTKSVKSRIQHGTFSIAGFILYSKLMNANPWNILESFLSEETGKAKRTSKPLNLAMFTMENGKKVLDSHGFSRYWGLAEKLHRIIAKNVQGKGVFRVVDWNKTVVSLREMEKGEANALIRQIKKEFNESFKGPKKERAINIASSATVFPEVSKDLTAILAAIF</sequence>
<dbReference type="Gene3D" id="3.30.450.40">
    <property type="match status" value="1"/>
</dbReference>
<organism evidence="3">
    <name type="scientific">marine sediment metagenome</name>
    <dbReference type="NCBI Taxonomy" id="412755"/>
    <lineage>
        <taxon>unclassified sequences</taxon>
        <taxon>metagenomes</taxon>
        <taxon>ecological metagenomes</taxon>
    </lineage>
</organism>
<dbReference type="Pfam" id="PF01590">
    <property type="entry name" value="GAF"/>
    <property type="match status" value="1"/>
</dbReference>
<keyword evidence="1" id="KW-0175">Coiled coil</keyword>
<reference evidence="3" key="1">
    <citation type="journal article" date="2015" name="Nature">
        <title>Complex archaea that bridge the gap between prokaryotes and eukaryotes.</title>
        <authorList>
            <person name="Spang A."/>
            <person name="Saw J.H."/>
            <person name="Jorgensen S.L."/>
            <person name="Zaremba-Niedzwiedzka K."/>
            <person name="Martijn J."/>
            <person name="Lind A.E."/>
            <person name="van Eijk R."/>
            <person name="Schleper C."/>
            <person name="Guy L."/>
            <person name="Ettema T.J."/>
        </authorList>
    </citation>
    <scope>NUCLEOTIDE SEQUENCE</scope>
</reference>
<dbReference type="InterPro" id="IPR029016">
    <property type="entry name" value="GAF-like_dom_sf"/>
</dbReference>
<feature type="non-terminal residue" evidence="3">
    <location>
        <position position="1"/>
    </location>
</feature>
<evidence type="ECO:0000256" key="1">
    <source>
        <dbReference type="SAM" id="Coils"/>
    </source>
</evidence>
<dbReference type="Gene3D" id="3.30.70.270">
    <property type="match status" value="1"/>
</dbReference>
<protein>
    <recommendedName>
        <fullName evidence="2">GAF domain-containing protein</fullName>
    </recommendedName>
</protein>
<dbReference type="AlphaFoldDB" id="A0A0F9F516"/>
<dbReference type="InterPro" id="IPR003018">
    <property type="entry name" value="GAF"/>
</dbReference>
<evidence type="ECO:0000259" key="2">
    <source>
        <dbReference type="Pfam" id="PF01590"/>
    </source>
</evidence>